<evidence type="ECO:0000256" key="1">
    <source>
        <dbReference type="SAM" id="MobiDB-lite"/>
    </source>
</evidence>
<organism evidence="2 3">
    <name type="scientific">Trypanosoma theileri</name>
    <dbReference type="NCBI Taxonomy" id="67003"/>
    <lineage>
        <taxon>Eukaryota</taxon>
        <taxon>Discoba</taxon>
        <taxon>Euglenozoa</taxon>
        <taxon>Kinetoplastea</taxon>
        <taxon>Metakinetoplastina</taxon>
        <taxon>Trypanosomatida</taxon>
        <taxon>Trypanosomatidae</taxon>
        <taxon>Trypanosoma</taxon>
    </lineage>
</organism>
<feature type="compositionally biased region" description="Basic and acidic residues" evidence="1">
    <location>
        <begin position="512"/>
        <end position="521"/>
    </location>
</feature>
<feature type="region of interest" description="Disordered" evidence="1">
    <location>
        <begin position="40"/>
        <end position="59"/>
    </location>
</feature>
<feature type="region of interest" description="Disordered" evidence="1">
    <location>
        <begin position="512"/>
        <end position="605"/>
    </location>
</feature>
<sequence length="605" mass="67490">MPLCVNSSFAGYDKEKKAVLLKGPFGAIYFLLPKWSGDRPTMESEEMDEDSDYVGSSCSESYVSSASTYSNSSSNNNNNSNEKNGMVASGSSVYGEEDTVNELTLECEGIESNVGEEENTVLPLHGTVMQLRETYRNNNKEELPFYLERTESDNDYRVENYFTPVFLGYDEHKNVFLLPTPYLSSENGICAYRFSPILQISYTELCHYYSWDFNPNNNEHGNISISFDLPLGKEYMKSPILDQVTLQNVFGVSTKKVYYLSLWSVRVQFVGVAWGLPWVIRLPYDSVNNDSLSAVKESCDNYCIEPLLYCYGERPLCEIYGLCESQKDVSVPFTTLPPSLHSASAVNRKEKQKPLWEEYENQLEKDEKKGGATAESTTSSFASCGDFIPRGTNYSAKLNKKDGISAVSPPGFFLRGDKLICCGSFGVTQDCDMSPEALERFGVLHGDYLKGNAGRIFEGREAMVLGVHMGSLVVMLDDDVRTTTLRNVQGKEDLKVLFSGVGDLLCTIKEDGTDSVEENKEVTPLPPMESVSEGDNDGDKTKNADVDEEESDVDEQWPLEEEKPNEGEAVIVEEVKEVVPNTRVSESPGSKVPLCETEEPDVRQR</sequence>
<feature type="non-terminal residue" evidence="2">
    <location>
        <position position="605"/>
    </location>
</feature>
<evidence type="ECO:0000313" key="2">
    <source>
        <dbReference type="EMBL" id="ORC88536.1"/>
    </source>
</evidence>
<evidence type="ECO:0000313" key="3">
    <source>
        <dbReference type="Proteomes" id="UP000192257"/>
    </source>
</evidence>
<accession>A0A1X0NV09</accession>
<name>A0A1X0NV09_9TRYP</name>
<feature type="compositionally biased region" description="Acidic residues" evidence="1">
    <location>
        <begin position="546"/>
        <end position="559"/>
    </location>
</feature>
<dbReference type="VEuPathDB" id="TriTrypDB:TM35_000161740"/>
<feature type="compositionally biased region" description="Low complexity" evidence="1">
    <location>
        <begin position="65"/>
        <end position="81"/>
    </location>
</feature>
<feature type="compositionally biased region" description="Acidic residues" evidence="1">
    <location>
        <begin position="43"/>
        <end position="52"/>
    </location>
</feature>
<dbReference type="AlphaFoldDB" id="A0A1X0NV09"/>
<dbReference type="OrthoDB" id="243129at2759"/>
<feature type="region of interest" description="Disordered" evidence="1">
    <location>
        <begin position="65"/>
        <end position="93"/>
    </location>
</feature>
<comment type="caution">
    <text evidence="2">The sequence shown here is derived from an EMBL/GenBank/DDBJ whole genome shotgun (WGS) entry which is preliminary data.</text>
</comment>
<gene>
    <name evidence="2" type="ORF">TM35_000161740</name>
</gene>
<dbReference type="Proteomes" id="UP000192257">
    <property type="component" value="Unassembled WGS sequence"/>
</dbReference>
<reference evidence="2 3" key="1">
    <citation type="submission" date="2017-03" db="EMBL/GenBank/DDBJ databases">
        <title>An alternative strategy for trypanosome survival in the mammalian bloodstream revealed through genome and transcriptome analysis of the ubiquitous bovine parasite Trypanosoma (Megatrypanum) theileri.</title>
        <authorList>
            <person name="Kelly S."/>
            <person name="Ivens A."/>
            <person name="Mott A."/>
            <person name="O'Neill E."/>
            <person name="Emms D."/>
            <person name="Macleod O."/>
            <person name="Voorheis P."/>
            <person name="Matthews J."/>
            <person name="Matthews K."/>
            <person name="Carrington M."/>
        </authorList>
    </citation>
    <scope>NUCLEOTIDE SEQUENCE [LARGE SCALE GENOMIC DNA]</scope>
    <source>
        <strain evidence="2">Edinburgh</strain>
    </source>
</reference>
<dbReference type="EMBL" id="NBCO01000016">
    <property type="protein sequence ID" value="ORC88536.1"/>
    <property type="molecule type" value="Genomic_DNA"/>
</dbReference>
<protein>
    <submittedName>
        <fullName evidence="2">Uncharacterized protein</fullName>
    </submittedName>
</protein>
<proteinExistence type="predicted"/>
<dbReference type="RefSeq" id="XP_028882602.1">
    <property type="nucleotide sequence ID" value="XM_029026046.1"/>
</dbReference>
<dbReference type="GeneID" id="39985826"/>
<keyword evidence="3" id="KW-1185">Reference proteome</keyword>